<dbReference type="KEGG" id="ddu:GF1_20300"/>
<dbReference type="PANTHER" id="PTHR38664:SF1">
    <property type="entry name" value="SLR0058 PROTEIN"/>
    <property type="match status" value="1"/>
</dbReference>
<evidence type="ECO:0000256" key="1">
    <source>
        <dbReference type="SAM" id="Coils"/>
    </source>
</evidence>
<evidence type="ECO:0000313" key="2">
    <source>
        <dbReference type="EMBL" id="BCO09654.1"/>
    </source>
</evidence>
<dbReference type="Proteomes" id="UP001063350">
    <property type="component" value="Chromosome"/>
</dbReference>
<keyword evidence="1" id="KW-0175">Coiled coil</keyword>
<reference evidence="2" key="1">
    <citation type="submission" date="2020-12" db="EMBL/GenBank/DDBJ databases">
        <title>Desulfobium dissulfuricans gen. nov., sp. nov., a novel mesophilic, sulfate-reducing bacterium isolated from a deep-sea hydrothermal vent.</title>
        <authorList>
            <person name="Hashimoto Y."/>
            <person name="Tame A."/>
            <person name="Sawayama S."/>
            <person name="Miyazaki J."/>
            <person name="Takai K."/>
            <person name="Nakagawa S."/>
        </authorList>
    </citation>
    <scope>NUCLEOTIDE SEQUENCE</scope>
    <source>
        <strain evidence="2">GF1</strain>
    </source>
</reference>
<organism evidence="2 3">
    <name type="scientific">Desulfolithobacter dissulfuricans</name>
    <dbReference type="NCBI Taxonomy" id="2795293"/>
    <lineage>
        <taxon>Bacteria</taxon>
        <taxon>Pseudomonadati</taxon>
        <taxon>Thermodesulfobacteriota</taxon>
        <taxon>Desulfobulbia</taxon>
        <taxon>Desulfobulbales</taxon>
        <taxon>Desulfobulbaceae</taxon>
        <taxon>Desulfolithobacter</taxon>
    </lineage>
</organism>
<dbReference type="PANTHER" id="PTHR38664">
    <property type="entry name" value="SLR0058 PROTEIN"/>
    <property type="match status" value="1"/>
</dbReference>
<dbReference type="RefSeq" id="WP_267926404.1">
    <property type="nucleotide sequence ID" value="NZ_AP024233.1"/>
</dbReference>
<dbReference type="InterPro" id="IPR008769">
    <property type="entry name" value="PhaF_PhaI"/>
</dbReference>
<dbReference type="EMBL" id="AP024233">
    <property type="protein sequence ID" value="BCO09654.1"/>
    <property type="molecule type" value="Genomic_DNA"/>
</dbReference>
<sequence>MKELLKNMLFMGAGAAFLTKEKIEELKNELVDKGKLTQDEGKELVDEWMKKSETLKDQFELKLNQMVADQIKKMNLATAEDIQELRRKIEELQVAINARAEE</sequence>
<accession>A0A915U1V6</accession>
<feature type="coiled-coil region" evidence="1">
    <location>
        <begin position="75"/>
        <end position="102"/>
    </location>
</feature>
<protein>
    <recommendedName>
        <fullName evidence="4">Polyhydroxyalkanoate synthesis regulator phasin</fullName>
    </recommendedName>
</protein>
<evidence type="ECO:0008006" key="4">
    <source>
        <dbReference type="Google" id="ProtNLM"/>
    </source>
</evidence>
<dbReference type="AlphaFoldDB" id="A0A915U1V6"/>
<name>A0A915U1V6_9BACT</name>
<keyword evidence="3" id="KW-1185">Reference proteome</keyword>
<gene>
    <name evidence="2" type="ORF">GF1_20300</name>
</gene>
<proteinExistence type="predicted"/>
<evidence type="ECO:0000313" key="3">
    <source>
        <dbReference type="Proteomes" id="UP001063350"/>
    </source>
</evidence>